<dbReference type="RefSeq" id="WP_033088430.1">
    <property type="nucleotide sequence ID" value="NZ_AP017900.1"/>
</dbReference>
<dbReference type="Proteomes" id="UP000037179">
    <property type="component" value="Unassembled WGS sequence"/>
</dbReference>
<dbReference type="Proteomes" id="UP000180166">
    <property type="component" value="Chromosome"/>
</dbReference>
<evidence type="ECO:0000313" key="3">
    <source>
        <dbReference type="Proteomes" id="UP000037179"/>
    </source>
</evidence>
<evidence type="ECO:0000313" key="1">
    <source>
        <dbReference type="EMBL" id="APA98390.1"/>
    </source>
</evidence>
<dbReference type="SUPFAM" id="SSF55469">
    <property type="entry name" value="FMN-dependent nitroreductase-like"/>
    <property type="match status" value="1"/>
</dbReference>
<reference evidence="1 4" key="3">
    <citation type="submission" date="2016-10" db="EMBL/GenBank/DDBJ databases">
        <title>Genome sequence of Nocardia seriolae strain EM150506, isolated from Anguila japonica.</title>
        <authorList>
            <person name="Han H.-J."/>
        </authorList>
    </citation>
    <scope>NUCLEOTIDE SEQUENCE [LARGE SCALE GENOMIC DNA]</scope>
    <source>
        <strain evidence="1 4">EM150506</strain>
    </source>
</reference>
<gene>
    <name evidence="1" type="ORF">NS506_04342</name>
    <name evidence="2" type="ORF">NSK11_contig00062-0020</name>
</gene>
<evidence type="ECO:0000313" key="4">
    <source>
        <dbReference type="Proteomes" id="UP000180166"/>
    </source>
</evidence>
<name>A0A0B8NGT5_9NOCA</name>
<dbReference type="AlphaFoldDB" id="A0A0B8NGT5"/>
<dbReference type="EMBL" id="CP017839">
    <property type="protein sequence ID" value="APA98390.1"/>
    <property type="molecule type" value="Genomic_DNA"/>
</dbReference>
<dbReference type="EMBL" id="BBYQ01000062">
    <property type="protein sequence ID" value="GAP29712.1"/>
    <property type="molecule type" value="Genomic_DNA"/>
</dbReference>
<reference evidence="3" key="1">
    <citation type="submission" date="2015-07" db="EMBL/GenBank/DDBJ databases">
        <title>Nocardia seriolae U-1 whole genome shotgun sequence.</title>
        <authorList>
            <person name="Imajoh M."/>
            <person name="Fukumoto Y."/>
            <person name="Sukeda M."/>
            <person name="Yamane J."/>
            <person name="Yamasaki K."/>
            <person name="Shimizu M."/>
            <person name="Ohnishi K."/>
            <person name="Oshima S."/>
        </authorList>
    </citation>
    <scope>NUCLEOTIDE SEQUENCE [LARGE SCALE GENOMIC DNA]</scope>
    <source>
        <strain evidence="3">U-1</strain>
    </source>
</reference>
<sequence length="331" mass="35393">MSDVPTGETIERAVLLAGRAPSLHNSQPWRWVFDGTALQLFSVPERLLHATDTGGRQLLISCGIVLGHLDAALAAAGWRSRIAFLPNPTRPDQLATVTFARAEIVTDADRDRAAAITRRHTDRLPYAPPPGWDDFELVLRTVVAPEDATLAILPDTARAELAHAARLSAVLRRYDSSYQAELHWWTGHSFSTTGVPAEALTSAGEQTRVGVGRALPTVDGPPRRTELPADRSVILALSTDGDSRAELVRCGVALSTVLLEATVAGYATCPLTHITELPRARSVVGTLTGNTARPQVLVRVGVAPTEGETPAATPRLPLSEILTVLPAGPRH</sequence>
<evidence type="ECO:0000313" key="2">
    <source>
        <dbReference type="EMBL" id="GAP29712.1"/>
    </source>
</evidence>
<dbReference type="NCBIfam" id="NF047509">
    <property type="entry name" value="Rv3131_FMN_oxido"/>
    <property type="match status" value="1"/>
</dbReference>
<dbReference type="PANTHER" id="PTHR23026:SF123">
    <property type="entry name" value="NAD(P)H NITROREDUCTASE RV3131-RELATED"/>
    <property type="match status" value="1"/>
</dbReference>
<dbReference type="PANTHER" id="PTHR23026">
    <property type="entry name" value="NADPH NITROREDUCTASE"/>
    <property type="match status" value="1"/>
</dbReference>
<keyword evidence="3" id="KW-1185">Reference proteome</keyword>
<accession>A0A0B8NGT5</accession>
<dbReference type="GO" id="GO:0016491">
    <property type="term" value="F:oxidoreductase activity"/>
    <property type="evidence" value="ECO:0007669"/>
    <property type="project" value="InterPro"/>
</dbReference>
<dbReference type="InterPro" id="IPR050627">
    <property type="entry name" value="Nitroreductase/BluB"/>
</dbReference>
<dbReference type="InterPro" id="IPR000415">
    <property type="entry name" value="Nitroreductase-like"/>
</dbReference>
<dbReference type="Gene3D" id="3.40.109.10">
    <property type="entry name" value="NADH Oxidase"/>
    <property type="match status" value="1"/>
</dbReference>
<reference evidence="2 3" key="2">
    <citation type="journal article" date="2016" name="Genome Announc.">
        <title>Draft Genome Sequence of Erythromycin- and Oxytetracycline-Sensitive Nocardia seriolae Strain U-1 (NBRC 110359).</title>
        <authorList>
            <person name="Imajoh M."/>
            <person name="Sukeda M."/>
            <person name="Shimizu M."/>
            <person name="Yamane J."/>
            <person name="Ohnishi K."/>
            <person name="Oshima S."/>
        </authorList>
    </citation>
    <scope>NUCLEOTIDE SEQUENCE [LARGE SCALE GENOMIC DNA]</scope>
    <source>
        <strain evidence="2 3">U-1</strain>
    </source>
</reference>
<dbReference type="SMR" id="A0A0B8NGT5"/>
<dbReference type="OrthoDB" id="8156917at2"/>
<dbReference type="GeneID" id="93375172"/>
<organism evidence="2 3">
    <name type="scientific">Nocardia seriolae</name>
    <dbReference type="NCBI Taxonomy" id="37332"/>
    <lineage>
        <taxon>Bacteria</taxon>
        <taxon>Bacillati</taxon>
        <taxon>Actinomycetota</taxon>
        <taxon>Actinomycetes</taxon>
        <taxon>Mycobacteriales</taxon>
        <taxon>Nocardiaceae</taxon>
        <taxon>Nocardia</taxon>
    </lineage>
</organism>
<proteinExistence type="predicted"/>
<dbReference type="KEGG" id="nsr:NS506_04342"/>
<protein>
    <submittedName>
        <fullName evidence="1 2">Nitroreductase</fullName>
    </submittedName>
</protein>